<organism evidence="1 2">
    <name type="scientific">Parasitella parasitica</name>
    <dbReference type="NCBI Taxonomy" id="35722"/>
    <lineage>
        <taxon>Eukaryota</taxon>
        <taxon>Fungi</taxon>
        <taxon>Fungi incertae sedis</taxon>
        <taxon>Mucoromycota</taxon>
        <taxon>Mucoromycotina</taxon>
        <taxon>Mucoromycetes</taxon>
        <taxon>Mucorales</taxon>
        <taxon>Mucorineae</taxon>
        <taxon>Mucoraceae</taxon>
        <taxon>Parasitella</taxon>
    </lineage>
</organism>
<keyword evidence="2" id="KW-1185">Reference proteome</keyword>
<dbReference type="OrthoDB" id="10639438at2759"/>
<dbReference type="AlphaFoldDB" id="A0A0B7NM96"/>
<evidence type="ECO:0000313" key="1">
    <source>
        <dbReference type="EMBL" id="CEP16680.1"/>
    </source>
</evidence>
<reference evidence="1 2" key="1">
    <citation type="submission" date="2014-09" db="EMBL/GenBank/DDBJ databases">
        <authorList>
            <person name="Ellenberger Sabrina"/>
        </authorList>
    </citation>
    <scope>NUCLEOTIDE SEQUENCE [LARGE SCALE GENOMIC DNA]</scope>
    <source>
        <strain evidence="1 2">CBS 412.66</strain>
    </source>
</reference>
<name>A0A0B7NM96_9FUNG</name>
<accession>A0A0B7NM96</accession>
<gene>
    <name evidence="1" type="primary">PARPA_10952.1 scaffold 42005</name>
</gene>
<dbReference type="Proteomes" id="UP000054107">
    <property type="component" value="Unassembled WGS sequence"/>
</dbReference>
<dbReference type="EMBL" id="LN733228">
    <property type="protein sequence ID" value="CEP16680.1"/>
    <property type="molecule type" value="Genomic_DNA"/>
</dbReference>
<proteinExistence type="predicted"/>
<sequence>MDIDGDATQDNQEASSSVAACLDEARESTSMSNVSILNGEARESTPTNGMAICGEAHESTSTKTNNANSNPTVPYGNYFKENISDINYTHHTISKTNLEFVSTISSDERLKLNNEIDRLKMAVFKASDVSILKPDIRSTI</sequence>
<evidence type="ECO:0000313" key="2">
    <source>
        <dbReference type="Proteomes" id="UP000054107"/>
    </source>
</evidence>
<protein>
    <submittedName>
        <fullName evidence="1">Uncharacterized protein</fullName>
    </submittedName>
</protein>